<evidence type="ECO:0000256" key="1">
    <source>
        <dbReference type="SAM" id="Phobius"/>
    </source>
</evidence>
<feature type="transmembrane region" description="Helical" evidence="1">
    <location>
        <begin position="145"/>
        <end position="164"/>
    </location>
</feature>
<protein>
    <recommendedName>
        <fullName evidence="2">DUF2157 domain-containing protein</fullName>
    </recommendedName>
</protein>
<comment type="caution">
    <text evidence="3">The sequence shown here is derived from an EMBL/GenBank/DDBJ whole genome shotgun (WGS) entry which is preliminary data.</text>
</comment>
<sequence>MVKSESLLNKIKEWVGEGLISHEQAEALKQREIKSTMKFVPAHRVGINEIFVYLGSLVIFLSLAFLVSLNWKALGSVGRILSILIPTIIMLVLGWLLRSSDSIYLKRGAQALWLGGCLLSGLTFWVIFYELDLMNLQELGPSDPWVLLGCLLATVLAGAAFIFLPSITQSITFHLWGSILLLSFIGWLGNIIPRFNHFYENLSLLLIGLIAGGLWLVLSEWLRMREKKSLVWISQIFGALTILSFTGFLATDTYGFTWWQEIIMVVIAFLASIAFIVISVKKQSRIFLYCGATFLLFIITYVNFEHFADKIGMPIALFITGVLLIGIGLGTGRLRRHIQVPK</sequence>
<dbReference type="InterPro" id="IPR018677">
    <property type="entry name" value="DUF2157"/>
</dbReference>
<gene>
    <name evidence="3" type="ORF">S01H4_00146</name>
</gene>
<feature type="transmembrane region" description="Helical" evidence="1">
    <location>
        <begin position="286"/>
        <end position="304"/>
    </location>
</feature>
<name>X0YWP6_9ZZZZ</name>
<organism evidence="3">
    <name type="scientific">marine sediment metagenome</name>
    <dbReference type="NCBI Taxonomy" id="412755"/>
    <lineage>
        <taxon>unclassified sequences</taxon>
        <taxon>metagenomes</taxon>
        <taxon>ecological metagenomes</taxon>
    </lineage>
</organism>
<dbReference type="Pfam" id="PF09925">
    <property type="entry name" value="DUF2157"/>
    <property type="match status" value="1"/>
</dbReference>
<feature type="transmembrane region" description="Helical" evidence="1">
    <location>
        <begin position="171"/>
        <end position="192"/>
    </location>
</feature>
<reference evidence="3" key="1">
    <citation type="journal article" date="2014" name="Front. Microbiol.">
        <title>High frequency of phylogenetically diverse reductive dehalogenase-homologous genes in deep subseafloor sedimentary metagenomes.</title>
        <authorList>
            <person name="Kawai M."/>
            <person name="Futagami T."/>
            <person name="Toyoda A."/>
            <person name="Takaki Y."/>
            <person name="Nishi S."/>
            <person name="Hori S."/>
            <person name="Arai W."/>
            <person name="Tsubouchi T."/>
            <person name="Morono Y."/>
            <person name="Uchiyama I."/>
            <person name="Ito T."/>
            <person name="Fujiyama A."/>
            <person name="Inagaki F."/>
            <person name="Takami H."/>
        </authorList>
    </citation>
    <scope>NUCLEOTIDE SEQUENCE</scope>
    <source>
        <strain evidence="3">Expedition CK06-06</strain>
    </source>
</reference>
<feature type="transmembrane region" description="Helical" evidence="1">
    <location>
        <begin position="230"/>
        <end position="250"/>
    </location>
</feature>
<keyword evidence="1" id="KW-1133">Transmembrane helix</keyword>
<keyword evidence="1" id="KW-0472">Membrane</keyword>
<feature type="transmembrane region" description="Helical" evidence="1">
    <location>
        <begin position="310"/>
        <end position="332"/>
    </location>
</feature>
<evidence type="ECO:0000313" key="3">
    <source>
        <dbReference type="EMBL" id="GAG61294.1"/>
    </source>
</evidence>
<feature type="domain" description="DUF2157" evidence="2">
    <location>
        <begin position="13"/>
        <end position="127"/>
    </location>
</feature>
<feature type="transmembrane region" description="Helical" evidence="1">
    <location>
        <begin position="198"/>
        <end position="218"/>
    </location>
</feature>
<feature type="transmembrane region" description="Helical" evidence="1">
    <location>
        <begin position="262"/>
        <end position="279"/>
    </location>
</feature>
<keyword evidence="1" id="KW-0812">Transmembrane</keyword>
<feature type="transmembrane region" description="Helical" evidence="1">
    <location>
        <begin position="109"/>
        <end position="129"/>
    </location>
</feature>
<evidence type="ECO:0000259" key="2">
    <source>
        <dbReference type="Pfam" id="PF09925"/>
    </source>
</evidence>
<accession>X0YWP6</accession>
<feature type="transmembrane region" description="Helical" evidence="1">
    <location>
        <begin position="77"/>
        <end position="97"/>
    </location>
</feature>
<feature type="transmembrane region" description="Helical" evidence="1">
    <location>
        <begin position="50"/>
        <end position="71"/>
    </location>
</feature>
<proteinExistence type="predicted"/>
<dbReference type="AlphaFoldDB" id="X0YWP6"/>
<dbReference type="EMBL" id="BART01000016">
    <property type="protein sequence ID" value="GAG61294.1"/>
    <property type="molecule type" value="Genomic_DNA"/>
</dbReference>